<dbReference type="PANTHER" id="PTHR32285">
    <property type="entry name" value="PROTEIN TRICHOME BIREFRINGENCE-LIKE 9-RELATED"/>
    <property type="match status" value="1"/>
</dbReference>
<evidence type="ECO:0000313" key="9">
    <source>
        <dbReference type="EMBL" id="WOH09534.1"/>
    </source>
</evidence>
<dbReference type="InterPro" id="IPR026057">
    <property type="entry name" value="TBL_C"/>
</dbReference>
<name>A0AAF0XMK4_DAUCS</name>
<evidence type="ECO:0000256" key="2">
    <source>
        <dbReference type="ARBA" id="ARBA00007727"/>
    </source>
</evidence>
<reference evidence="9" key="2">
    <citation type="submission" date="2022-03" db="EMBL/GenBank/DDBJ databases">
        <title>Draft title - Genomic analysis of global carrot germplasm unveils the trajectory of domestication and the origin of high carotenoid orange carrot.</title>
        <authorList>
            <person name="Iorizzo M."/>
            <person name="Ellison S."/>
            <person name="Senalik D."/>
            <person name="Macko-Podgorni A."/>
            <person name="Grzebelus D."/>
            <person name="Bostan H."/>
            <person name="Rolling W."/>
            <person name="Curaba J."/>
            <person name="Simon P."/>
        </authorList>
    </citation>
    <scope>NUCLEOTIDE SEQUENCE</scope>
    <source>
        <tissue evidence="9">Leaf</tissue>
    </source>
</reference>
<dbReference type="GO" id="GO:0016413">
    <property type="term" value="F:O-acetyltransferase activity"/>
    <property type="evidence" value="ECO:0007669"/>
    <property type="project" value="InterPro"/>
</dbReference>
<evidence type="ECO:0008006" key="11">
    <source>
        <dbReference type="Google" id="ProtNLM"/>
    </source>
</evidence>
<dbReference type="InterPro" id="IPR025846">
    <property type="entry name" value="TBL_N"/>
</dbReference>
<dbReference type="InterPro" id="IPR029962">
    <property type="entry name" value="TBL"/>
</dbReference>
<evidence type="ECO:0000313" key="10">
    <source>
        <dbReference type="Proteomes" id="UP000077755"/>
    </source>
</evidence>
<comment type="subcellular location">
    <subcellularLocation>
        <location evidence="1">Membrane</location>
        <topology evidence="1">Single-pass membrane protein</topology>
    </subcellularLocation>
</comment>
<dbReference type="Proteomes" id="UP000077755">
    <property type="component" value="Chromosome 7"/>
</dbReference>
<evidence type="ECO:0000256" key="6">
    <source>
        <dbReference type="ARBA" id="ARBA00023136"/>
    </source>
</evidence>
<gene>
    <name evidence="9" type="ORF">DCAR_0728991</name>
</gene>
<keyword evidence="5" id="KW-1133">Transmembrane helix</keyword>
<organism evidence="9 10">
    <name type="scientific">Daucus carota subsp. sativus</name>
    <name type="common">Carrot</name>
    <dbReference type="NCBI Taxonomy" id="79200"/>
    <lineage>
        <taxon>Eukaryota</taxon>
        <taxon>Viridiplantae</taxon>
        <taxon>Streptophyta</taxon>
        <taxon>Embryophyta</taxon>
        <taxon>Tracheophyta</taxon>
        <taxon>Spermatophyta</taxon>
        <taxon>Magnoliopsida</taxon>
        <taxon>eudicotyledons</taxon>
        <taxon>Gunneridae</taxon>
        <taxon>Pentapetalae</taxon>
        <taxon>asterids</taxon>
        <taxon>campanulids</taxon>
        <taxon>Apiales</taxon>
        <taxon>Apiaceae</taxon>
        <taxon>Apioideae</taxon>
        <taxon>Scandiceae</taxon>
        <taxon>Daucinae</taxon>
        <taxon>Daucus</taxon>
        <taxon>Daucus sect. Daucus</taxon>
    </lineage>
</organism>
<dbReference type="Pfam" id="PF14416">
    <property type="entry name" value="PMR5N"/>
    <property type="match status" value="1"/>
</dbReference>
<keyword evidence="6" id="KW-0472">Membrane</keyword>
<evidence type="ECO:0000259" key="8">
    <source>
        <dbReference type="Pfam" id="PF14416"/>
    </source>
</evidence>
<evidence type="ECO:0000256" key="4">
    <source>
        <dbReference type="ARBA" id="ARBA00022968"/>
    </source>
</evidence>
<sequence length="341" mass="39845">MWVPDPNPPFYTNKTCHSIEEHQNCMENGRPDSGYVYWRWTPRDCALPKFNPVKFLWMMKNKSMAFIGDSISRNHVQSLLCILTQVEKAVSVYHDKEYKSRTWYFPSSEFTLSVIWSPFLLKSTIFENKEGVASDIPKLHLDELDPVWVDRYKDFDYVEIGGGKWFFKNAIYYENNTIVGCHNCPQQNLTKLDFTYAYRKAIRSTLKFITSPKHKAIAFFRTCTPDHFENGEWNTGGYCNRTVPYKEGEIDLIDVDMAMRKIELEEFVKAAASEKNSVLRLFDTTHLSLLRPDGHPGPYRKPHPFSGKDKNKKVQLDCLHWCLPGPIDAWNDLMMDMLLHE</sequence>
<dbReference type="GO" id="GO:0016020">
    <property type="term" value="C:membrane"/>
    <property type="evidence" value="ECO:0007669"/>
    <property type="project" value="UniProtKB-SubCell"/>
</dbReference>
<reference evidence="9" key="1">
    <citation type="journal article" date="2016" name="Nat. Genet.">
        <title>A high-quality carrot genome assembly provides new insights into carotenoid accumulation and asterid genome evolution.</title>
        <authorList>
            <person name="Iorizzo M."/>
            <person name="Ellison S."/>
            <person name="Senalik D."/>
            <person name="Zeng P."/>
            <person name="Satapoomin P."/>
            <person name="Huang J."/>
            <person name="Bowman M."/>
            <person name="Iovene M."/>
            <person name="Sanseverino W."/>
            <person name="Cavagnaro P."/>
            <person name="Yildiz M."/>
            <person name="Macko-Podgorni A."/>
            <person name="Moranska E."/>
            <person name="Grzebelus E."/>
            <person name="Grzebelus D."/>
            <person name="Ashrafi H."/>
            <person name="Zheng Z."/>
            <person name="Cheng S."/>
            <person name="Spooner D."/>
            <person name="Van Deynze A."/>
            <person name="Simon P."/>
        </authorList>
    </citation>
    <scope>NUCLEOTIDE SEQUENCE</scope>
    <source>
        <tissue evidence="9">Leaf</tissue>
    </source>
</reference>
<dbReference type="GO" id="GO:0005794">
    <property type="term" value="C:Golgi apparatus"/>
    <property type="evidence" value="ECO:0007669"/>
    <property type="project" value="TreeGrafter"/>
</dbReference>
<dbReference type="PANTHER" id="PTHR32285:SF324">
    <property type="entry name" value="PROTEIN TRICHOME BIREFRINGENCE-LIKE 25"/>
    <property type="match status" value="1"/>
</dbReference>
<proteinExistence type="inferred from homology"/>
<protein>
    <recommendedName>
        <fullName evidence="11">Trichome birefringence-like N-terminal domain-containing protein</fullName>
    </recommendedName>
</protein>
<evidence type="ECO:0000259" key="7">
    <source>
        <dbReference type="Pfam" id="PF13839"/>
    </source>
</evidence>
<comment type="similarity">
    <text evidence="2">Belongs to the PC-esterase family. TBL subfamily.</text>
</comment>
<evidence type="ECO:0000256" key="5">
    <source>
        <dbReference type="ARBA" id="ARBA00022989"/>
    </source>
</evidence>
<evidence type="ECO:0000256" key="3">
    <source>
        <dbReference type="ARBA" id="ARBA00022692"/>
    </source>
</evidence>
<keyword evidence="4" id="KW-0735">Signal-anchor</keyword>
<dbReference type="AlphaFoldDB" id="A0AAF0XMK4"/>
<evidence type="ECO:0000256" key="1">
    <source>
        <dbReference type="ARBA" id="ARBA00004167"/>
    </source>
</evidence>
<dbReference type="EMBL" id="CP093349">
    <property type="protein sequence ID" value="WOH09534.1"/>
    <property type="molecule type" value="Genomic_DNA"/>
</dbReference>
<keyword evidence="10" id="KW-1185">Reference proteome</keyword>
<dbReference type="Pfam" id="PF13839">
    <property type="entry name" value="PC-Esterase"/>
    <property type="match status" value="1"/>
</dbReference>
<feature type="domain" description="Trichome birefringence-like C-terminal" evidence="7">
    <location>
        <begin position="47"/>
        <end position="337"/>
    </location>
</feature>
<feature type="domain" description="Trichome birefringence-like N-terminal" evidence="8">
    <location>
        <begin position="2"/>
        <end position="45"/>
    </location>
</feature>
<accession>A0AAF0XMK4</accession>
<keyword evidence="3" id="KW-0812">Transmembrane</keyword>